<evidence type="ECO:0000256" key="1">
    <source>
        <dbReference type="ARBA" id="ARBA00004196"/>
    </source>
</evidence>
<dbReference type="GO" id="GO:0042597">
    <property type="term" value="C:periplasmic space"/>
    <property type="evidence" value="ECO:0007669"/>
    <property type="project" value="UniProtKB-ARBA"/>
</dbReference>
<dbReference type="OrthoDB" id="9796817at2"/>
<accession>A0A087C063</accession>
<dbReference type="Gene3D" id="3.40.190.10">
    <property type="entry name" value="Periplasmic binding protein-like II"/>
    <property type="match status" value="1"/>
</dbReference>
<dbReference type="GO" id="GO:0015833">
    <property type="term" value="P:peptide transport"/>
    <property type="evidence" value="ECO:0007669"/>
    <property type="project" value="TreeGrafter"/>
</dbReference>
<keyword evidence="5" id="KW-0472">Membrane</keyword>
<keyword evidence="3" id="KW-0813">Transport</keyword>
<proteinExistence type="inferred from homology"/>
<evidence type="ECO:0000313" key="7">
    <source>
        <dbReference type="EMBL" id="KFI76663.1"/>
    </source>
</evidence>
<comment type="subcellular location">
    <subcellularLocation>
        <location evidence="1">Cell envelope</location>
    </subcellularLocation>
</comment>
<reference evidence="7 8" key="1">
    <citation type="submission" date="2014-03" db="EMBL/GenBank/DDBJ databases">
        <title>Genomics of Bifidobacteria.</title>
        <authorList>
            <person name="Ventura M."/>
            <person name="Milani C."/>
            <person name="Lugli G.A."/>
        </authorList>
    </citation>
    <scope>NUCLEOTIDE SEQUENCE [LARGE SCALE GENOMIC DNA]</scope>
    <source>
        <strain evidence="7 8">DSM 21395</strain>
    </source>
</reference>
<protein>
    <submittedName>
        <fullName evidence="7">Peptides ABC transporter substrate-binding protein</fullName>
    </submittedName>
</protein>
<dbReference type="STRING" id="1437603.GCA_000771525_01653"/>
<evidence type="ECO:0000259" key="6">
    <source>
        <dbReference type="Pfam" id="PF00496"/>
    </source>
</evidence>
<dbReference type="InterPro" id="IPR000914">
    <property type="entry name" value="SBP_5_dom"/>
</dbReference>
<evidence type="ECO:0000256" key="4">
    <source>
        <dbReference type="ARBA" id="ARBA00022729"/>
    </source>
</evidence>
<dbReference type="PANTHER" id="PTHR30290:SF10">
    <property type="entry name" value="PERIPLASMIC OLIGOPEPTIDE-BINDING PROTEIN-RELATED"/>
    <property type="match status" value="1"/>
</dbReference>
<dbReference type="GO" id="GO:1904680">
    <property type="term" value="F:peptide transmembrane transporter activity"/>
    <property type="evidence" value="ECO:0007669"/>
    <property type="project" value="TreeGrafter"/>
</dbReference>
<keyword evidence="4" id="KW-0732">Signal</keyword>
<dbReference type="RefSeq" id="WP_033512806.1">
    <property type="nucleotide sequence ID" value="NZ_JDUO01000007.1"/>
</dbReference>
<name>A0A087C063_9BIFI</name>
<dbReference type="AlphaFoldDB" id="A0A087C063"/>
<evidence type="ECO:0000256" key="2">
    <source>
        <dbReference type="ARBA" id="ARBA00005695"/>
    </source>
</evidence>
<evidence type="ECO:0000256" key="3">
    <source>
        <dbReference type="ARBA" id="ARBA00022448"/>
    </source>
</evidence>
<organism evidence="7 8">
    <name type="scientific">Bifidobacterium mongoliense DSM 21395</name>
    <dbReference type="NCBI Taxonomy" id="1437603"/>
    <lineage>
        <taxon>Bacteria</taxon>
        <taxon>Bacillati</taxon>
        <taxon>Actinomycetota</taxon>
        <taxon>Actinomycetes</taxon>
        <taxon>Bifidobacteriales</taxon>
        <taxon>Bifidobacteriaceae</taxon>
        <taxon>Bifidobacterium</taxon>
    </lineage>
</organism>
<feature type="transmembrane region" description="Helical" evidence="5">
    <location>
        <begin position="12"/>
        <end position="30"/>
    </location>
</feature>
<dbReference type="Proteomes" id="UP000029082">
    <property type="component" value="Unassembled WGS sequence"/>
</dbReference>
<dbReference type="InterPro" id="IPR039424">
    <property type="entry name" value="SBP_5"/>
</dbReference>
<keyword evidence="5" id="KW-1133">Transmembrane helix</keyword>
<dbReference type="GO" id="GO:0030313">
    <property type="term" value="C:cell envelope"/>
    <property type="evidence" value="ECO:0007669"/>
    <property type="project" value="UniProtKB-SubCell"/>
</dbReference>
<dbReference type="InterPro" id="IPR030678">
    <property type="entry name" value="Peptide/Ni-bd"/>
</dbReference>
<dbReference type="EMBL" id="JGZE01000012">
    <property type="protein sequence ID" value="KFI76663.1"/>
    <property type="molecule type" value="Genomic_DNA"/>
</dbReference>
<dbReference type="GeneID" id="93094666"/>
<comment type="caution">
    <text evidence="7">The sequence shown here is derived from an EMBL/GenBank/DDBJ whole genome shotgun (WGS) entry which is preliminary data.</text>
</comment>
<dbReference type="SUPFAM" id="SSF53850">
    <property type="entry name" value="Periplasmic binding protein-like II"/>
    <property type="match status" value="1"/>
</dbReference>
<gene>
    <name evidence="7" type="ORF">BMON_0798</name>
</gene>
<dbReference type="GO" id="GO:0043190">
    <property type="term" value="C:ATP-binding cassette (ABC) transporter complex"/>
    <property type="evidence" value="ECO:0007669"/>
    <property type="project" value="InterPro"/>
</dbReference>
<dbReference type="eggNOG" id="COG0747">
    <property type="taxonomic scope" value="Bacteria"/>
</dbReference>
<dbReference type="Gene3D" id="3.10.105.10">
    <property type="entry name" value="Dipeptide-binding Protein, Domain 3"/>
    <property type="match status" value="1"/>
</dbReference>
<dbReference type="Pfam" id="PF00496">
    <property type="entry name" value="SBP_bac_5"/>
    <property type="match status" value="1"/>
</dbReference>
<dbReference type="PANTHER" id="PTHR30290">
    <property type="entry name" value="PERIPLASMIC BINDING COMPONENT OF ABC TRANSPORTER"/>
    <property type="match status" value="1"/>
</dbReference>
<evidence type="ECO:0000313" key="8">
    <source>
        <dbReference type="Proteomes" id="UP000029082"/>
    </source>
</evidence>
<feature type="domain" description="Solute-binding protein family 5" evidence="6">
    <location>
        <begin position="94"/>
        <end position="421"/>
    </location>
</feature>
<comment type="similarity">
    <text evidence="2">Belongs to the bacterial solute-binding protein 5 family.</text>
</comment>
<evidence type="ECO:0000256" key="5">
    <source>
        <dbReference type="SAM" id="Phobius"/>
    </source>
</evidence>
<dbReference type="PIRSF" id="PIRSF002741">
    <property type="entry name" value="MppA"/>
    <property type="match status" value="1"/>
</dbReference>
<keyword evidence="8" id="KW-1185">Reference proteome</keyword>
<sequence length="510" mass="55705">MAQHQGRSPWRWAIFLAVAVSLFALLWVAWSLADRHVPAPWGEDVRSDSTVAVGLRDAPKSLDIRTERDRPVGQALLDNVYETLVGVDGRNRLHASLASSWKTSSDGLTYTFTMRRAITFSNGDALDASDAVWSLQQAIQQHRPGVETLGKLTNVANPDAHTLVLTLGEPNPRLLRALSGPIGIVFDRDATINYTSQAMGSGPFVVAAYTPGSSITLRRNPKYAGPDPASSQVTLRYFATDDAVAAALHKGEIQMGLPDTIDLERLRGNDSSLSIAQDNGTRTVLIGFNADPSSIFSDQRVRQATRHLIDVPAAINGRHDVATRLGGPIGPLEPGYEDLTGLFPHDSAEARSMLSYFSSQYLGTVVFLVPQEYRDLGEALTQQLEQDGAFGVDMQVVDDATMATRLTDGNYTIALTTLEGDESAGTFANADSVFRYTNGTAQRQYRDALASTNDKDYQRHLREFARTVSQDAAADWLYVSKDQALVKSRLEGYQVAMSGARLRVENLQVK</sequence>
<keyword evidence="5" id="KW-0812">Transmembrane</keyword>